<proteinExistence type="predicted"/>
<accession>A0ABU4GCY0</accession>
<feature type="transmembrane region" description="Helical" evidence="1">
    <location>
        <begin position="74"/>
        <end position="91"/>
    </location>
</feature>
<protein>
    <submittedName>
        <fullName evidence="2">Uncharacterized protein</fullName>
    </submittedName>
</protein>
<feature type="transmembrane region" description="Helical" evidence="1">
    <location>
        <begin position="7"/>
        <end position="26"/>
    </location>
</feature>
<organism evidence="2 3">
    <name type="scientific">Sporosarcina saromensis</name>
    <dbReference type="NCBI Taxonomy" id="359365"/>
    <lineage>
        <taxon>Bacteria</taxon>
        <taxon>Bacillati</taxon>
        <taxon>Bacillota</taxon>
        <taxon>Bacilli</taxon>
        <taxon>Bacillales</taxon>
        <taxon>Caryophanaceae</taxon>
        <taxon>Sporosarcina</taxon>
    </lineage>
</organism>
<sequence>MNYSTAKWLIGILFTIGLLIIATYFFMDEKGILPSLFVDVFVPLVFLTWLPALLLIIGLLIAQGKKEDKISNKTLGRSAVVIAALFAFRWLTGYFN</sequence>
<comment type="caution">
    <text evidence="2">The sequence shown here is derived from an EMBL/GenBank/DDBJ whole genome shotgun (WGS) entry which is preliminary data.</text>
</comment>
<keyword evidence="3" id="KW-1185">Reference proteome</keyword>
<keyword evidence="1" id="KW-0812">Transmembrane</keyword>
<evidence type="ECO:0000313" key="2">
    <source>
        <dbReference type="EMBL" id="MDW0114173.1"/>
    </source>
</evidence>
<feature type="transmembrane region" description="Helical" evidence="1">
    <location>
        <begin position="41"/>
        <end position="62"/>
    </location>
</feature>
<reference evidence="2 3" key="1">
    <citation type="submission" date="2023-06" db="EMBL/GenBank/DDBJ databases">
        <title>Sporosarcina sp. nov., isolated from Korean traditional fermented seafood 'Jeotgal'.</title>
        <authorList>
            <person name="Yang A.I."/>
            <person name="Shin N.-R."/>
        </authorList>
    </citation>
    <scope>NUCLEOTIDE SEQUENCE [LARGE SCALE GENOMIC DNA]</scope>
    <source>
        <strain evidence="2 3">KCTC13119</strain>
    </source>
</reference>
<name>A0ABU4GCY0_9BACL</name>
<evidence type="ECO:0000313" key="3">
    <source>
        <dbReference type="Proteomes" id="UP001282284"/>
    </source>
</evidence>
<dbReference type="EMBL" id="JAUBDI010000013">
    <property type="protein sequence ID" value="MDW0114173.1"/>
    <property type="molecule type" value="Genomic_DNA"/>
</dbReference>
<dbReference type="Proteomes" id="UP001282284">
    <property type="component" value="Unassembled WGS sequence"/>
</dbReference>
<evidence type="ECO:0000256" key="1">
    <source>
        <dbReference type="SAM" id="Phobius"/>
    </source>
</evidence>
<keyword evidence="1" id="KW-1133">Transmembrane helix</keyword>
<gene>
    <name evidence="2" type="ORF">QT711_13335</name>
</gene>
<keyword evidence="1" id="KW-0472">Membrane</keyword>
<dbReference type="RefSeq" id="WP_317945014.1">
    <property type="nucleotide sequence ID" value="NZ_JAUBDI010000013.1"/>
</dbReference>